<dbReference type="Proteomes" id="UP001589833">
    <property type="component" value="Unassembled WGS sequence"/>
</dbReference>
<dbReference type="Gene3D" id="3.40.190.10">
    <property type="entry name" value="Periplasmic binding protein-like II"/>
    <property type="match status" value="1"/>
</dbReference>
<reference evidence="2 3" key="1">
    <citation type="submission" date="2024-09" db="EMBL/GenBank/DDBJ databases">
        <authorList>
            <person name="Sun Q."/>
            <person name="Mori K."/>
        </authorList>
    </citation>
    <scope>NUCLEOTIDE SEQUENCE [LARGE SCALE GENOMIC DNA]</scope>
    <source>
        <strain evidence="2 3">NCAIM B.02301</strain>
    </source>
</reference>
<evidence type="ECO:0000313" key="2">
    <source>
        <dbReference type="EMBL" id="MFC0559162.1"/>
    </source>
</evidence>
<dbReference type="Pfam" id="PF00496">
    <property type="entry name" value="SBP_bac_5"/>
    <property type="match status" value="1"/>
</dbReference>
<dbReference type="InterPro" id="IPR000914">
    <property type="entry name" value="SBP_5_dom"/>
</dbReference>
<gene>
    <name evidence="2" type="ORF">ACFFH4_08870</name>
</gene>
<comment type="caution">
    <text evidence="2">The sequence shown here is derived from an EMBL/GenBank/DDBJ whole genome shotgun (WGS) entry which is preliminary data.</text>
</comment>
<proteinExistence type="predicted"/>
<dbReference type="SUPFAM" id="SSF53850">
    <property type="entry name" value="Periplasmic binding protein-like II"/>
    <property type="match status" value="1"/>
</dbReference>
<dbReference type="Gene3D" id="3.10.105.10">
    <property type="entry name" value="Dipeptide-binding Protein, Domain 3"/>
    <property type="match status" value="1"/>
</dbReference>
<evidence type="ECO:0000259" key="1">
    <source>
        <dbReference type="Pfam" id="PF00496"/>
    </source>
</evidence>
<dbReference type="EMBL" id="JBHLTR010000011">
    <property type="protein sequence ID" value="MFC0559162.1"/>
    <property type="molecule type" value="Genomic_DNA"/>
</dbReference>
<keyword evidence="3" id="KW-1185">Reference proteome</keyword>
<accession>A0ABV6NG02</accession>
<protein>
    <submittedName>
        <fullName evidence="2">ABC transporter substrate-binding protein</fullName>
    </submittedName>
</protein>
<feature type="domain" description="Solute-binding protein family 5" evidence="1">
    <location>
        <begin position="37"/>
        <end position="142"/>
    </location>
</feature>
<sequence>MATELSLINKVKKGVSKLTEVRSWDTFFVFLFCEITLKRVVFRNDLTKEQALHLSMNMEGEVDIVSNVLPEKASQVSVSPYAKLVTVGGNRVVAGLFNRFQHDVNFNERKLRFALNLAVNREEIIRNAFYGYAEPIPALTPP</sequence>
<evidence type="ECO:0000313" key="3">
    <source>
        <dbReference type="Proteomes" id="UP001589833"/>
    </source>
</evidence>
<dbReference type="RefSeq" id="WP_273846169.1">
    <property type="nucleotide sequence ID" value="NZ_JAQQWT010000016.1"/>
</dbReference>
<organism evidence="2 3">
    <name type="scientific">Halalkalibacter alkalisediminis</name>
    <dbReference type="NCBI Taxonomy" id="935616"/>
    <lineage>
        <taxon>Bacteria</taxon>
        <taxon>Bacillati</taxon>
        <taxon>Bacillota</taxon>
        <taxon>Bacilli</taxon>
        <taxon>Bacillales</taxon>
        <taxon>Bacillaceae</taxon>
        <taxon>Halalkalibacter</taxon>
    </lineage>
</organism>
<name>A0ABV6NG02_9BACI</name>